<proteinExistence type="predicted"/>
<gene>
    <name evidence="1" type="ORF">SAMN04490239_4536</name>
</gene>
<accession>A0A1H4TH21</accession>
<reference evidence="2" key="1">
    <citation type="submission" date="2016-10" db="EMBL/GenBank/DDBJ databases">
        <authorList>
            <person name="Varghese N."/>
            <person name="Submissions S."/>
        </authorList>
    </citation>
    <scope>NUCLEOTIDE SEQUENCE [LARGE SCALE GENOMIC DNA]</scope>
    <source>
        <strain evidence="2">DSM 44498</strain>
    </source>
</reference>
<keyword evidence="2" id="KW-1185">Reference proteome</keyword>
<organism evidence="1 2">
    <name type="scientific">Rhodococcus koreensis</name>
    <dbReference type="NCBI Taxonomy" id="99653"/>
    <lineage>
        <taxon>Bacteria</taxon>
        <taxon>Bacillati</taxon>
        <taxon>Actinomycetota</taxon>
        <taxon>Actinomycetes</taxon>
        <taxon>Mycobacteriales</taxon>
        <taxon>Nocardiaceae</taxon>
        <taxon>Rhodococcus</taxon>
    </lineage>
</organism>
<name>A0A1H4TH21_9NOCA</name>
<evidence type="ECO:0000313" key="1">
    <source>
        <dbReference type="EMBL" id="SEC55823.1"/>
    </source>
</evidence>
<sequence>MHRISWRMRRATLAMGLLVVLIVTGDLMHQGMQLLHSW</sequence>
<dbReference type="EMBL" id="FNSV01000005">
    <property type="protein sequence ID" value="SEC55823.1"/>
    <property type="molecule type" value="Genomic_DNA"/>
</dbReference>
<dbReference type="AlphaFoldDB" id="A0A1H4TH21"/>
<dbReference type="Proteomes" id="UP000183561">
    <property type="component" value="Unassembled WGS sequence"/>
</dbReference>
<protein>
    <submittedName>
        <fullName evidence="1">Uncharacterized protein</fullName>
    </submittedName>
</protein>
<evidence type="ECO:0000313" key="2">
    <source>
        <dbReference type="Proteomes" id="UP000183561"/>
    </source>
</evidence>